<reference evidence="2" key="1">
    <citation type="submission" date="2021-06" db="EMBL/GenBank/DDBJ databases">
        <authorList>
            <person name="Hodson N. C."/>
            <person name="Mongue J. A."/>
            <person name="Jaron S. K."/>
        </authorList>
    </citation>
    <scope>NUCLEOTIDE SEQUENCE</scope>
</reference>
<name>A0A8J2P596_9HEXA</name>
<protein>
    <recommendedName>
        <fullName evidence="1">F-box domain-containing protein</fullName>
    </recommendedName>
</protein>
<feature type="domain" description="F-box" evidence="1">
    <location>
        <begin position="38"/>
        <end position="78"/>
    </location>
</feature>
<gene>
    <name evidence="2" type="ORF">AFUS01_LOCUS26455</name>
</gene>
<evidence type="ECO:0000313" key="3">
    <source>
        <dbReference type="Proteomes" id="UP000708208"/>
    </source>
</evidence>
<sequence>MADEKNTLEVTHMQTGVIQSYLEPENTDLGGFSEETLLNPLILKKILLYLPISDLFITSVVCRHWNIFSREILRERKVLARIESEHPCTSLRELIALLAHSENVPFSGLSIETPWWGPHHSQFCFDEDILPHYVAETLSKINVKYLSISISQYFKCVSVDFICKIVQACSRQLEELHLHFVTFDHKFSEILRIEPRILWLPNVKILGLTTFKDQETENLRRNTVTELIKATPKIQEFDILIYPSFLEFIPGTAIPAVKHFCFRPNLATLGSVLEFAQRGPILKSLKFGTVLDEELNDEIYSPPRMEQIGQILRLLLKSGRDSLNMFATDHLNLILMTSSFRNLRFSNVEKLILRYGRFIDNIEGYPTLLKLDWAMHFPNLKEVCITDSKLDCRCRSRYIKDHFRQFPGQYSCVTVTKLTLVSSELIRDARQLPMFRDLFPNVKIFSFQESFYINLLMSLWTTWPDLEEIVVQLGEPYVRNFDSIIVGISEEEVKHLLEQDLDLELLQVVPTRPSLQNLTKLKKLTVILSPHSKSKCNQLRSKNRSGISLTRLSGLCGFSRLPELQVEIHRDLCSENCQFEIRDLEQFVNFQNRRESCRPVA</sequence>
<accession>A0A8J2P596</accession>
<dbReference type="Pfam" id="PF00646">
    <property type="entry name" value="F-box"/>
    <property type="match status" value="1"/>
</dbReference>
<comment type="caution">
    <text evidence="2">The sequence shown here is derived from an EMBL/GenBank/DDBJ whole genome shotgun (WGS) entry which is preliminary data.</text>
</comment>
<dbReference type="SMART" id="SM00256">
    <property type="entry name" value="FBOX"/>
    <property type="match status" value="1"/>
</dbReference>
<evidence type="ECO:0000313" key="2">
    <source>
        <dbReference type="EMBL" id="CAG7815801.1"/>
    </source>
</evidence>
<organism evidence="2 3">
    <name type="scientific">Allacma fusca</name>
    <dbReference type="NCBI Taxonomy" id="39272"/>
    <lineage>
        <taxon>Eukaryota</taxon>
        <taxon>Metazoa</taxon>
        <taxon>Ecdysozoa</taxon>
        <taxon>Arthropoda</taxon>
        <taxon>Hexapoda</taxon>
        <taxon>Collembola</taxon>
        <taxon>Symphypleona</taxon>
        <taxon>Sminthuridae</taxon>
        <taxon>Allacma</taxon>
    </lineage>
</organism>
<dbReference type="AlphaFoldDB" id="A0A8J2P596"/>
<keyword evidence="3" id="KW-1185">Reference proteome</keyword>
<dbReference type="EMBL" id="CAJVCH010352920">
    <property type="protein sequence ID" value="CAG7815801.1"/>
    <property type="molecule type" value="Genomic_DNA"/>
</dbReference>
<dbReference type="InterPro" id="IPR001810">
    <property type="entry name" value="F-box_dom"/>
</dbReference>
<proteinExistence type="predicted"/>
<evidence type="ECO:0000259" key="1">
    <source>
        <dbReference type="SMART" id="SM00256"/>
    </source>
</evidence>
<dbReference type="Proteomes" id="UP000708208">
    <property type="component" value="Unassembled WGS sequence"/>
</dbReference>